<dbReference type="PROSITE" id="PS50011">
    <property type="entry name" value="PROTEIN_KINASE_DOM"/>
    <property type="match status" value="1"/>
</dbReference>
<sequence>MWHVPRPQRIPALAHWIPVECLDESALGRLALNALPEAEASRAGAHVATCESCRARLDAVAGGPSPEPGWEEAPTRTVDAPVRTVSQEGALPRGTSLGRYLILERLGAGGMGEVYAAFDPQLNRKVALKLLLPSGSEAAREEARLRLLREAQAMARLSHPNVVPVYDLGEFGDRVFVAMELVEGRTLRTWLEEEPRDWRTVVRTLAEAGRGLMAAHAAGLVHRDFKPDNILIGRDGRVVVLDFGLVVGRGIEAAATRAFHPEAAAEEPAPAPLDTPVTRQGTVLGTPGYMAPEQYRGEEAGPATDQFGFCATLYHALYGTRAFAGNSTATLFFAASEGRVKPPPPEAKVPAWVHAVVLRGLSPSPAHRFDSMESLLEALRKDPAVRRRRLLVTVAAGALVLAGVGGMAKLAHARATRCQGAEARLEGVWDASRKKAIARAFEATGAPYAARAWESVQQVLDGYAAELVAQRTEACETTRVRGEASERVLALRTECLEQRRGELHALTEVFLTADAELLENAVQAARGLPELATCANVDLLGARVPLPADAAQAARVARLRESLAQARAQWAAGRYKAGLEVVRPLVAEADAVGYLPSRAEVLLLQAQLEEGFGNWEVGVRLIKRAAWLAEEAHDDTVRAEALVGLTSMLGYNATRAAEAHDVFEHGRALLARLRTGGRLLSELHSAQGLAFASEGRAAEAEAAQREALVAAERSTGPDSPEVAVVLRRLANTLTAQGRHAEALPEYERALIIFRTTLGTHHPRVGSTLVNLGTTYSELRQHAQALPLLHEGLRILEAALAPNHPFMPRAHGALGMAHWKAGSHAKALEHLRRALAVSESARGADHPDVAVTCTALGEVLLDAGRAREAVGYFYRALDIQDRALKQDHPDLAAALTGLGEALLALGNSREAQGALERALAIRVAARVSSVELGTTRLALARALWTTGTEGRVRARELVRSAESSLSGHVDGAELRDRVASWLAAHP</sequence>
<reference evidence="8 9" key="1">
    <citation type="submission" date="2020-04" db="EMBL/GenBank/DDBJ databases">
        <title>Draft genome of Pyxidicoccus fallax type strain.</title>
        <authorList>
            <person name="Whitworth D.E."/>
        </authorList>
    </citation>
    <scope>NUCLEOTIDE SEQUENCE [LARGE SCALE GENOMIC DNA]</scope>
    <source>
        <strain evidence="8 9">DSM 14698</strain>
    </source>
</reference>
<dbReference type="InterPro" id="IPR008271">
    <property type="entry name" value="Ser/Thr_kinase_AS"/>
</dbReference>
<evidence type="ECO:0000256" key="6">
    <source>
        <dbReference type="PROSITE-ProRule" id="PRU10141"/>
    </source>
</evidence>
<feature type="repeat" description="TPR" evidence="5">
    <location>
        <begin position="807"/>
        <end position="840"/>
    </location>
</feature>
<keyword evidence="5" id="KW-0802">TPR repeat</keyword>
<evidence type="ECO:0000256" key="3">
    <source>
        <dbReference type="ARBA" id="ARBA00022777"/>
    </source>
</evidence>
<keyword evidence="3 8" id="KW-0418">Kinase</keyword>
<dbReference type="Gene3D" id="3.30.200.20">
    <property type="entry name" value="Phosphorylase Kinase, domain 1"/>
    <property type="match status" value="1"/>
</dbReference>
<keyword evidence="4 6" id="KW-0067">ATP-binding</keyword>
<keyword evidence="8" id="KW-0723">Serine/threonine-protein kinase</keyword>
<comment type="caution">
    <text evidence="8">The sequence shown here is derived from an EMBL/GenBank/DDBJ whole genome shotgun (WGS) entry which is preliminary data.</text>
</comment>
<dbReference type="InterPro" id="IPR000719">
    <property type="entry name" value="Prot_kinase_dom"/>
</dbReference>
<evidence type="ECO:0000313" key="9">
    <source>
        <dbReference type="Proteomes" id="UP000518300"/>
    </source>
</evidence>
<feature type="binding site" evidence="6">
    <location>
        <position position="129"/>
    </location>
    <ligand>
        <name>ATP</name>
        <dbReference type="ChEBI" id="CHEBI:30616"/>
    </ligand>
</feature>
<keyword evidence="1" id="KW-0808">Transferase</keyword>
<dbReference type="EMBL" id="JABBJJ010000050">
    <property type="protein sequence ID" value="NMO15887.1"/>
    <property type="molecule type" value="Genomic_DNA"/>
</dbReference>
<keyword evidence="2 6" id="KW-0547">Nucleotide-binding</keyword>
<evidence type="ECO:0000313" key="8">
    <source>
        <dbReference type="EMBL" id="NMO15887.1"/>
    </source>
</evidence>
<dbReference type="PROSITE" id="PS00108">
    <property type="entry name" value="PROTEIN_KINASE_ST"/>
    <property type="match status" value="1"/>
</dbReference>
<dbReference type="CDD" id="cd14014">
    <property type="entry name" value="STKc_PknB_like"/>
    <property type="match status" value="1"/>
</dbReference>
<protein>
    <submittedName>
        <fullName evidence="8">Serine/threonine protein kinase</fullName>
    </submittedName>
</protein>
<dbReference type="InterPro" id="IPR019734">
    <property type="entry name" value="TPR_rpt"/>
</dbReference>
<evidence type="ECO:0000256" key="5">
    <source>
        <dbReference type="PROSITE-ProRule" id="PRU00339"/>
    </source>
</evidence>
<feature type="domain" description="Protein kinase" evidence="7">
    <location>
        <begin position="100"/>
        <end position="385"/>
    </location>
</feature>
<dbReference type="AlphaFoldDB" id="A0A848LB72"/>
<dbReference type="Proteomes" id="UP000518300">
    <property type="component" value="Unassembled WGS sequence"/>
</dbReference>
<name>A0A848LB72_9BACT</name>
<dbReference type="PANTHER" id="PTHR43289:SF6">
    <property type="entry name" value="SERINE_THREONINE-PROTEIN KINASE NEKL-3"/>
    <property type="match status" value="1"/>
</dbReference>
<dbReference type="SUPFAM" id="SSF48452">
    <property type="entry name" value="TPR-like"/>
    <property type="match status" value="1"/>
</dbReference>
<dbReference type="PANTHER" id="PTHR43289">
    <property type="entry name" value="MITOGEN-ACTIVATED PROTEIN KINASE KINASE KINASE 20-RELATED"/>
    <property type="match status" value="1"/>
</dbReference>
<dbReference type="InterPro" id="IPR011990">
    <property type="entry name" value="TPR-like_helical_dom_sf"/>
</dbReference>
<dbReference type="Pfam" id="PF07721">
    <property type="entry name" value="TPR_4"/>
    <property type="match status" value="1"/>
</dbReference>
<dbReference type="RefSeq" id="WP_169345175.1">
    <property type="nucleotide sequence ID" value="NZ_JABBJJ010000050.1"/>
</dbReference>
<dbReference type="SUPFAM" id="SSF56112">
    <property type="entry name" value="Protein kinase-like (PK-like)"/>
    <property type="match status" value="1"/>
</dbReference>
<keyword evidence="9" id="KW-1185">Reference proteome</keyword>
<dbReference type="Gene3D" id="1.25.40.10">
    <property type="entry name" value="Tetratricopeptide repeat domain"/>
    <property type="match status" value="2"/>
</dbReference>
<dbReference type="InterPro" id="IPR011009">
    <property type="entry name" value="Kinase-like_dom_sf"/>
</dbReference>
<dbReference type="Pfam" id="PF13424">
    <property type="entry name" value="TPR_12"/>
    <property type="match status" value="2"/>
</dbReference>
<dbReference type="GO" id="GO:0042802">
    <property type="term" value="F:identical protein binding"/>
    <property type="evidence" value="ECO:0007669"/>
    <property type="project" value="InterPro"/>
</dbReference>
<evidence type="ECO:0000259" key="7">
    <source>
        <dbReference type="PROSITE" id="PS50011"/>
    </source>
</evidence>
<evidence type="ECO:0000256" key="4">
    <source>
        <dbReference type="ARBA" id="ARBA00022840"/>
    </source>
</evidence>
<dbReference type="GO" id="GO:0004674">
    <property type="term" value="F:protein serine/threonine kinase activity"/>
    <property type="evidence" value="ECO:0007669"/>
    <property type="project" value="UniProtKB-KW"/>
</dbReference>
<evidence type="ECO:0000256" key="1">
    <source>
        <dbReference type="ARBA" id="ARBA00022679"/>
    </source>
</evidence>
<dbReference type="GO" id="GO:0005524">
    <property type="term" value="F:ATP binding"/>
    <property type="evidence" value="ECO:0007669"/>
    <property type="project" value="UniProtKB-UniRule"/>
</dbReference>
<dbReference type="Gene3D" id="1.10.510.10">
    <property type="entry name" value="Transferase(Phosphotransferase) domain 1"/>
    <property type="match status" value="1"/>
</dbReference>
<dbReference type="Pfam" id="PF00069">
    <property type="entry name" value="Pkinase"/>
    <property type="match status" value="1"/>
</dbReference>
<dbReference type="PROSITE" id="PS50005">
    <property type="entry name" value="TPR"/>
    <property type="match status" value="1"/>
</dbReference>
<organism evidence="8 9">
    <name type="scientific">Pyxidicoccus fallax</name>
    <dbReference type="NCBI Taxonomy" id="394095"/>
    <lineage>
        <taxon>Bacteria</taxon>
        <taxon>Pseudomonadati</taxon>
        <taxon>Myxococcota</taxon>
        <taxon>Myxococcia</taxon>
        <taxon>Myxococcales</taxon>
        <taxon>Cystobacterineae</taxon>
        <taxon>Myxococcaceae</taxon>
        <taxon>Pyxidicoccus</taxon>
    </lineage>
</organism>
<dbReference type="SMART" id="SM00028">
    <property type="entry name" value="TPR"/>
    <property type="match status" value="6"/>
</dbReference>
<proteinExistence type="predicted"/>
<dbReference type="InterPro" id="IPR011717">
    <property type="entry name" value="TPR-4"/>
</dbReference>
<dbReference type="PROSITE" id="PS00107">
    <property type="entry name" value="PROTEIN_KINASE_ATP"/>
    <property type="match status" value="1"/>
</dbReference>
<dbReference type="InterPro" id="IPR017441">
    <property type="entry name" value="Protein_kinase_ATP_BS"/>
</dbReference>
<gene>
    <name evidence="8" type="ORF">HG543_13650</name>
</gene>
<accession>A0A848LB72</accession>
<evidence type="ECO:0000256" key="2">
    <source>
        <dbReference type="ARBA" id="ARBA00022741"/>
    </source>
</evidence>